<sequence>MSDEQRITKAVCGCAGLLVFGVLSLFVTLAVTNGFGDPGEQRFWGNESSRYHAYETYSGTAIPRFTRTESEKLSQELVEPARRYGFCFGWKLTDGGDGMFGRSSVGTGSGSDQGGSAQEDGDHDRGSNRGPEIPAQVCDKWVELRVTVAYTSSTSEDWSGVAIEVAHSPNLSLNTPGSKDFASLGITAKSFIETPVDTTGHAVLALPLLLSEDNPELPRIQPESASEQPRETLPPGSSPGWIGRGLWLGVLGVIAVGSVVVGVIGLRRQGSGPSEGPPPPPPPQN</sequence>
<feature type="transmembrane region" description="Helical" evidence="2">
    <location>
        <begin position="245"/>
        <end position="266"/>
    </location>
</feature>
<name>A0A2T0GSI3_ACTMO</name>
<protein>
    <submittedName>
        <fullName evidence="3">Uncharacterized protein</fullName>
    </submittedName>
</protein>
<organism evidence="3 4">
    <name type="scientific">Actinopolyspora mortivallis</name>
    <dbReference type="NCBI Taxonomy" id="33906"/>
    <lineage>
        <taxon>Bacteria</taxon>
        <taxon>Bacillati</taxon>
        <taxon>Actinomycetota</taxon>
        <taxon>Actinomycetes</taxon>
        <taxon>Actinopolysporales</taxon>
        <taxon>Actinopolysporaceae</taxon>
        <taxon>Actinopolyspora</taxon>
    </lineage>
</organism>
<evidence type="ECO:0000313" key="4">
    <source>
        <dbReference type="Proteomes" id="UP000239352"/>
    </source>
</evidence>
<evidence type="ECO:0000313" key="3">
    <source>
        <dbReference type="EMBL" id="PRW62060.1"/>
    </source>
</evidence>
<dbReference type="InParanoid" id="A0A2T0GSI3"/>
<feature type="non-terminal residue" evidence="3">
    <location>
        <position position="285"/>
    </location>
</feature>
<keyword evidence="2" id="KW-1133">Transmembrane helix</keyword>
<keyword evidence="4" id="KW-1185">Reference proteome</keyword>
<dbReference type="EMBL" id="PVSR01000043">
    <property type="protein sequence ID" value="PRW62060.1"/>
    <property type="molecule type" value="Genomic_DNA"/>
</dbReference>
<keyword evidence="2" id="KW-0472">Membrane</keyword>
<feature type="region of interest" description="Disordered" evidence="1">
    <location>
        <begin position="215"/>
        <end position="237"/>
    </location>
</feature>
<proteinExistence type="predicted"/>
<feature type="region of interest" description="Disordered" evidence="1">
    <location>
        <begin position="101"/>
        <end position="134"/>
    </location>
</feature>
<evidence type="ECO:0000256" key="2">
    <source>
        <dbReference type="SAM" id="Phobius"/>
    </source>
</evidence>
<gene>
    <name evidence="3" type="ORF">CEP50_17350</name>
</gene>
<dbReference type="Proteomes" id="UP000239352">
    <property type="component" value="Unassembled WGS sequence"/>
</dbReference>
<dbReference type="RefSeq" id="WP_106114996.1">
    <property type="nucleotide sequence ID" value="NZ_PVSR01000043.1"/>
</dbReference>
<comment type="caution">
    <text evidence="3">The sequence shown here is derived from an EMBL/GenBank/DDBJ whole genome shotgun (WGS) entry which is preliminary data.</text>
</comment>
<keyword evidence="2" id="KW-0812">Transmembrane</keyword>
<dbReference type="STRING" id="1050202.GCA_000384035_03265"/>
<reference evidence="3 4" key="1">
    <citation type="submission" date="2018-03" db="EMBL/GenBank/DDBJ databases">
        <title>Actinopolyspora mortivallis from Sahara, screening for active biomolecules.</title>
        <authorList>
            <person name="Selama O."/>
            <person name="Wellington E.M.H."/>
            <person name="Hacene H."/>
        </authorList>
    </citation>
    <scope>NUCLEOTIDE SEQUENCE [LARGE SCALE GENOMIC DNA]</scope>
    <source>
        <strain evidence="3 4">M5A</strain>
    </source>
</reference>
<dbReference type="AlphaFoldDB" id="A0A2T0GSI3"/>
<accession>A0A2T0GSI3</accession>
<evidence type="ECO:0000256" key="1">
    <source>
        <dbReference type="SAM" id="MobiDB-lite"/>
    </source>
</evidence>